<evidence type="ECO:0000313" key="2">
    <source>
        <dbReference type="EMBL" id="GII47442.1"/>
    </source>
</evidence>
<evidence type="ECO:0008006" key="4">
    <source>
        <dbReference type="Google" id="ProtNLM"/>
    </source>
</evidence>
<evidence type="ECO:0000256" key="1">
    <source>
        <dbReference type="SAM" id="MobiDB-lite"/>
    </source>
</evidence>
<evidence type="ECO:0000313" key="3">
    <source>
        <dbReference type="Proteomes" id="UP000644610"/>
    </source>
</evidence>
<proteinExistence type="predicted"/>
<dbReference type="AlphaFoldDB" id="A0A8J3UPB2"/>
<dbReference type="EMBL" id="BOOQ01000024">
    <property type="protein sequence ID" value="GII47442.1"/>
    <property type="molecule type" value="Genomic_DNA"/>
</dbReference>
<organism evidence="2 3">
    <name type="scientific">Planotetraspora silvatica</name>
    <dbReference type="NCBI Taxonomy" id="234614"/>
    <lineage>
        <taxon>Bacteria</taxon>
        <taxon>Bacillati</taxon>
        <taxon>Actinomycetota</taxon>
        <taxon>Actinomycetes</taxon>
        <taxon>Streptosporangiales</taxon>
        <taxon>Streptosporangiaceae</taxon>
        <taxon>Planotetraspora</taxon>
    </lineage>
</organism>
<gene>
    <name evidence="2" type="ORF">Psi02_38660</name>
</gene>
<accession>A0A8J3UPB2</accession>
<sequence length="1095" mass="111250">MTALVPDPGTLGLESPTLGPWFSTDVTLGAPGDDLGVALTIPAGTDWLPPAAGLLSFAVASTTLPPILAGLRGPSGTPPFTAGRLVAVFRLLPEVEQRLATLLSDVPPADGTTATPGLATRDAVRTFALELPEDPPTLAVLKTRVHPPIPALSSPSEEAGHVGLSQAGGDVDNGAEPMTDLKRPGRFFGPPEKLLTFPTSTAATLYAFDARGRVIDPGAVAAWWARLTRTFTNLFAAGVTQRTATVDPRLTVQLVGPADAPASAAVLSRLAATNVTGTGPVRVHGGGDAAAAFALTEGTVDDAPLPLIAAMPAGTYGAAVNLWTGGAVGGVTRDFVRVALVDVERHLTGQPRVAESGANAEARRRADDQKRASTRTLAAQATANAGESVLLATADAAMSGLLAVLSAGPATMVAPVLDRAAGALAAPTLPAAVAPVTLPGPVTMTALTGGGTDDDGTVVGQRVLVQTTVDPSLAGAWLRVWPQYFDSATGRHVRGAGGGGLVDSTGVARAVVRLADGAVEPENRMGLDLMLVTAAQAVRYPEVRLERPAPVGGAMPSLSSVTDTVVACESGQSFAGGVPAGALASGLTLVALSVPPALVDPASISTAQWSATTVAASLTTGDRVQLTEPAWKGWRGGEDPATLSGSATATQILRTGLTRLTQIGAPLPTQSRDEVAAAMLSATAADGLVAGVRPLGAHHELLPHQNGHPGAPADDERHGAGARLRGPAVLGLAEIIRERVAGPTTALAADASTPLATPALPAVPASWAATLRTVGFGVEAEPGLVEALNLVGLEAFPLDGPVDAVQSWLSARGITIPGGVGGAATSMLRAVDRRLLGARSGYREAATALAAAFAGAQDFVYLETPALDGLAVGSGDATLSVWQALVEQVRANPVLRVLVCLPAKLAPGAPAKLQRVRDKGVRDALDALRAAAGERLAVFNPVTGPGRSLHLDATSVVVDDAWALTGGTHLWRRGLSFDASLAVSVFDERLTGGRPADVVAFRRALIAGRLGLAATLLPEDPAELVAAVRRLSARGGGLRLSPETIQAPDPMPSEFDVTVWNPDGSPASSFDAMAWIGALVVDVQAEFQAEISGSP</sequence>
<feature type="compositionally biased region" description="Basic and acidic residues" evidence="1">
    <location>
        <begin position="361"/>
        <end position="371"/>
    </location>
</feature>
<feature type="region of interest" description="Disordered" evidence="1">
    <location>
        <begin position="153"/>
        <end position="173"/>
    </location>
</feature>
<reference evidence="2" key="1">
    <citation type="submission" date="2021-01" db="EMBL/GenBank/DDBJ databases">
        <title>Whole genome shotgun sequence of Planotetraspora silvatica NBRC 100141.</title>
        <authorList>
            <person name="Komaki H."/>
            <person name="Tamura T."/>
        </authorList>
    </citation>
    <scope>NUCLEOTIDE SEQUENCE</scope>
    <source>
        <strain evidence="2">NBRC 100141</strain>
    </source>
</reference>
<dbReference type="RefSeq" id="WP_203975955.1">
    <property type="nucleotide sequence ID" value="NZ_BAAAKY010000014.1"/>
</dbReference>
<feature type="region of interest" description="Disordered" evidence="1">
    <location>
        <begin position="352"/>
        <end position="371"/>
    </location>
</feature>
<keyword evidence="3" id="KW-1185">Reference proteome</keyword>
<comment type="caution">
    <text evidence="2">The sequence shown here is derived from an EMBL/GenBank/DDBJ whole genome shotgun (WGS) entry which is preliminary data.</text>
</comment>
<feature type="region of interest" description="Disordered" evidence="1">
    <location>
        <begin position="701"/>
        <end position="721"/>
    </location>
</feature>
<dbReference type="Proteomes" id="UP000644610">
    <property type="component" value="Unassembled WGS sequence"/>
</dbReference>
<name>A0A8J3UPB2_9ACTN</name>
<protein>
    <recommendedName>
        <fullName evidence="4">PLD phosphodiesterase domain-containing protein</fullName>
    </recommendedName>
</protein>
<dbReference type="SUPFAM" id="SSF56024">
    <property type="entry name" value="Phospholipase D/nuclease"/>
    <property type="match status" value="1"/>
</dbReference>